<dbReference type="GO" id="GO:0005737">
    <property type="term" value="C:cytoplasm"/>
    <property type="evidence" value="ECO:0007669"/>
    <property type="project" value="TreeGrafter"/>
</dbReference>
<evidence type="ECO:0000313" key="6">
    <source>
        <dbReference type="EMBL" id="JAI64214.1"/>
    </source>
</evidence>
<protein>
    <recommendedName>
        <fullName evidence="7">Tyrosine-protein phosphatase domain-containing protein</fullName>
    </recommendedName>
</protein>
<dbReference type="Gene3D" id="3.90.190.10">
    <property type="entry name" value="Protein tyrosine phosphatase superfamily"/>
    <property type="match status" value="1"/>
</dbReference>
<evidence type="ECO:0000256" key="2">
    <source>
        <dbReference type="ARBA" id="ARBA00022801"/>
    </source>
</evidence>
<dbReference type="PROSITE" id="PS50056">
    <property type="entry name" value="TYR_PHOSPHATASE_2"/>
    <property type="match status" value="1"/>
</dbReference>
<dbReference type="InterPro" id="IPR000340">
    <property type="entry name" value="Dual-sp_phosphatase_cat-dom"/>
</dbReference>
<feature type="domain" description="Tyrosine-protein phosphatase" evidence="4">
    <location>
        <begin position="2"/>
        <end position="145"/>
    </location>
</feature>
<comment type="similarity">
    <text evidence="1">Belongs to the protein-tyrosine phosphatase family. Non-receptor class dual specificity subfamily.</text>
</comment>
<accession>A0A0P4WRK0</accession>
<dbReference type="InterPro" id="IPR029021">
    <property type="entry name" value="Prot-tyrosine_phosphatase-like"/>
</dbReference>
<organism evidence="6">
    <name type="scientific">Scylla olivacea</name>
    <name type="common">Orange mud crab</name>
    <name type="synonym">Cancer olivacea</name>
    <dbReference type="NCBI Taxonomy" id="85551"/>
    <lineage>
        <taxon>Eukaryota</taxon>
        <taxon>Metazoa</taxon>
        <taxon>Ecdysozoa</taxon>
        <taxon>Arthropoda</taxon>
        <taxon>Crustacea</taxon>
        <taxon>Multicrustacea</taxon>
        <taxon>Malacostraca</taxon>
        <taxon>Eumalacostraca</taxon>
        <taxon>Eucarida</taxon>
        <taxon>Decapoda</taxon>
        <taxon>Pleocyemata</taxon>
        <taxon>Brachyura</taxon>
        <taxon>Eubrachyura</taxon>
        <taxon>Portunoidea</taxon>
        <taxon>Portunidae</taxon>
        <taxon>Portuninae</taxon>
        <taxon>Scylla</taxon>
    </lineage>
</organism>
<dbReference type="EMBL" id="GDRN01068298">
    <property type="protein sequence ID" value="JAI64214.1"/>
    <property type="molecule type" value="Transcribed_RNA"/>
</dbReference>
<evidence type="ECO:0000256" key="3">
    <source>
        <dbReference type="ARBA" id="ARBA00022912"/>
    </source>
</evidence>
<name>A0A0P4WRK0_SCYOL</name>
<feature type="domain" description="Tyrosine specific protein phosphatases" evidence="5">
    <location>
        <begin position="63"/>
        <end position="124"/>
    </location>
</feature>
<evidence type="ECO:0000256" key="1">
    <source>
        <dbReference type="ARBA" id="ARBA00008601"/>
    </source>
</evidence>
<dbReference type="Pfam" id="PF00782">
    <property type="entry name" value="DSPc"/>
    <property type="match status" value="1"/>
</dbReference>
<dbReference type="EMBL" id="GDRN01068301">
    <property type="protein sequence ID" value="JAI64213.1"/>
    <property type="molecule type" value="Transcribed_RNA"/>
</dbReference>
<reference evidence="6" key="1">
    <citation type="submission" date="2015-09" db="EMBL/GenBank/DDBJ databases">
        <title>Scylla olivacea transcriptome.</title>
        <authorList>
            <person name="Ikhwanuddin M."/>
        </authorList>
    </citation>
    <scope>NUCLEOTIDE SEQUENCE</scope>
</reference>
<dbReference type="PANTHER" id="PTHR45961">
    <property type="entry name" value="IP21249P"/>
    <property type="match status" value="1"/>
</dbReference>
<dbReference type="GO" id="GO:0004721">
    <property type="term" value="F:phosphoprotein phosphatase activity"/>
    <property type="evidence" value="ECO:0007669"/>
    <property type="project" value="UniProtKB-KW"/>
</dbReference>
<keyword evidence="3" id="KW-0904">Protein phosphatase</keyword>
<evidence type="ECO:0008006" key="7">
    <source>
        <dbReference type="Google" id="ProtNLM"/>
    </source>
</evidence>
<dbReference type="SMART" id="SM00195">
    <property type="entry name" value="DSPc"/>
    <property type="match status" value="1"/>
</dbReference>
<dbReference type="InterPro" id="IPR020422">
    <property type="entry name" value="TYR_PHOSPHATASE_DUAL_dom"/>
</dbReference>
<dbReference type="AlphaFoldDB" id="A0A0P4WRK0"/>
<evidence type="ECO:0000259" key="4">
    <source>
        <dbReference type="PROSITE" id="PS50054"/>
    </source>
</evidence>
<dbReference type="SUPFAM" id="SSF52799">
    <property type="entry name" value="(Phosphotyrosine protein) phosphatases II"/>
    <property type="match status" value="1"/>
</dbReference>
<proteinExistence type="inferred from homology"/>
<dbReference type="InterPro" id="IPR000387">
    <property type="entry name" value="Tyr_Pase_dom"/>
</dbReference>
<dbReference type="PROSITE" id="PS50054">
    <property type="entry name" value="TYR_PHOSPHATASE_DUAL"/>
    <property type="match status" value="1"/>
</dbReference>
<dbReference type="InterPro" id="IPR052103">
    <property type="entry name" value="Dual_spec_Phospatases"/>
</dbReference>
<dbReference type="PANTHER" id="PTHR45961:SF6">
    <property type="entry name" value="IP21249P"/>
    <property type="match status" value="1"/>
</dbReference>
<keyword evidence="2" id="KW-0378">Hydrolase</keyword>
<evidence type="ECO:0000259" key="5">
    <source>
        <dbReference type="PROSITE" id="PS50056"/>
    </source>
</evidence>
<sequence>MGLSKVWQGLWVGPARAISSPLLSQHGITTLVWATPEVHLPPLHEGVNVVQVLVQDSPSQELGPHLHIVSHAFMECQARGEGMAVVCRAGKSRSAALALAVLVALPEAHLTLREAYFTVKAARPLIRPNPGFFAQLIHYEEEVLGTASVAMEESPYSEGKELLPAVYVEELQQALCGGTFTTFVSIL</sequence>